<dbReference type="PANTHER" id="PTHR43364">
    <property type="entry name" value="NADH-SPECIFIC METHYLGLYOXAL REDUCTASE-RELATED"/>
    <property type="match status" value="1"/>
</dbReference>
<name>A0A0S4QFV3_9ACTN</name>
<dbReference type="PANTHER" id="PTHR43364:SF4">
    <property type="entry name" value="NAD(P)-LINKED OXIDOREDUCTASE SUPERFAMILY PROTEIN"/>
    <property type="match status" value="1"/>
</dbReference>
<dbReference type="SUPFAM" id="SSF46689">
    <property type="entry name" value="Homeodomain-like"/>
    <property type="match status" value="1"/>
</dbReference>
<evidence type="ECO:0000256" key="2">
    <source>
        <dbReference type="ARBA" id="ARBA00023125"/>
    </source>
</evidence>
<dbReference type="InterPro" id="IPR050523">
    <property type="entry name" value="AKR_Detox_Biosynth"/>
</dbReference>
<dbReference type="SUPFAM" id="SSF51430">
    <property type="entry name" value="NAD(P)-linked oxidoreductase"/>
    <property type="match status" value="1"/>
</dbReference>
<dbReference type="Gene3D" id="3.20.20.100">
    <property type="entry name" value="NADP-dependent oxidoreductase domain"/>
    <property type="match status" value="1"/>
</dbReference>
<dbReference type="Pfam" id="PF14246">
    <property type="entry name" value="TetR_C_7"/>
    <property type="match status" value="1"/>
</dbReference>
<dbReference type="GO" id="GO:0003677">
    <property type="term" value="F:DNA binding"/>
    <property type="evidence" value="ECO:0007669"/>
    <property type="project" value="UniProtKB-UniRule"/>
</dbReference>
<evidence type="ECO:0000313" key="6">
    <source>
        <dbReference type="EMBL" id="CUU54417.1"/>
    </source>
</evidence>
<dbReference type="GO" id="GO:0005829">
    <property type="term" value="C:cytosol"/>
    <property type="evidence" value="ECO:0007669"/>
    <property type="project" value="TreeGrafter"/>
</dbReference>
<evidence type="ECO:0000256" key="4">
    <source>
        <dbReference type="SAM" id="MobiDB-lite"/>
    </source>
</evidence>
<dbReference type="InterPro" id="IPR039536">
    <property type="entry name" value="TetR_C_Proteobacteria"/>
</dbReference>
<keyword evidence="2 3" id="KW-0238">DNA-binding</keyword>
<feature type="region of interest" description="Disordered" evidence="4">
    <location>
        <begin position="1"/>
        <end position="43"/>
    </location>
</feature>
<organism evidence="6 7">
    <name type="scientific">Parafrankia irregularis</name>
    <dbReference type="NCBI Taxonomy" id="795642"/>
    <lineage>
        <taxon>Bacteria</taxon>
        <taxon>Bacillati</taxon>
        <taxon>Actinomycetota</taxon>
        <taxon>Actinomycetes</taxon>
        <taxon>Frankiales</taxon>
        <taxon>Frankiaceae</taxon>
        <taxon>Parafrankia</taxon>
    </lineage>
</organism>
<dbReference type="Pfam" id="PF00248">
    <property type="entry name" value="Aldo_ket_red"/>
    <property type="match status" value="1"/>
</dbReference>
<feature type="region of interest" description="Disordered" evidence="4">
    <location>
        <begin position="239"/>
        <end position="295"/>
    </location>
</feature>
<dbReference type="PROSITE" id="PS50977">
    <property type="entry name" value="HTH_TETR_2"/>
    <property type="match status" value="1"/>
</dbReference>
<dbReference type="Gene3D" id="1.10.357.10">
    <property type="entry name" value="Tetracycline Repressor, domain 2"/>
    <property type="match status" value="1"/>
</dbReference>
<dbReference type="PRINTS" id="PR00455">
    <property type="entry name" value="HTHTETR"/>
</dbReference>
<proteinExistence type="predicted"/>
<accession>A0A0S4QFV3</accession>
<sequence>MLPAGHPPADRALTQKTTGPYVFSMEPRANDGARSRAGRPTSEEAARLTEKLRRAAVDTFLEHGYDRTTMEAVARAAGVTKSTLYGRYPDKRTLFIAVSSWALTRQERDARVLEPLPDDLAASLTLIARAILARSVDPDIVRLSRMAIAESARFPEFAASSQATTWSPRIQVIIDLLREHERAGAVSVSNVELAAEQFFAMVGAMPAWLAAYGIYRSPELEDQRLQHAVQLFLSGVLTRGPGHQDRPDSSPATSLAGAGHPSPGTGAGAGAGDDVVDDASSSQTTTSKHAGPRREAAAMRYSRLGRSGLDVSRLALGIRAFGAAGGGCDPATAAGLVARYLDAGGNLIDATDVSADAAEICAASLRGRRSQIVLAAGTSTGTGIGTSGGGGGGDTGMALDQARHGGRNSRRHLRAACDATLRRLGTDYIDLYQLSADDPSTPLEETIEALDDLVRAGKILYVGAADFPAYRIMKAVAASDRLGRARFISLRSAYGPTARAAEREHFPLLAEEGLGFISTPRPENETDPTNPALTARLQAAAAQLGCTTRQLDLAWQWTRPVATVSVDVSGVAQLDELLAAADVDLPGEVITAIDGSTAPSARL</sequence>
<keyword evidence="1" id="KW-0560">Oxidoreductase</keyword>
<dbReference type="SUPFAM" id="SSF48498">
    <property type="entry name" value="Tetracyclin repressor-like, C-terminal domain"/>
    <property type="match status" value="1"/>
</dbReference>
<dbReference type="Gene3D" id="1.10.10.60">
    <property type="entry name" value="Homeodomain-like"/>
    <property type="match status" value="1"/>
</dbReference>
<keyword evidence="7" id="KW-1185">Reference proteome</keyword>
<feature type="domain" description="HTH tetR-type" evidence="5">
    <location>
        <begin position="46"/>
        <end position="106"/>
    </location>
</feature>
<dbReference type="InterPro" id="IPR036271">
    <property type="entry name" value="Tet_transcr_reg_TetR-rel_C_sf"/>
</dbReference>
<dbReference type="InterPro" id="IPR009057">
    <property type="entry name" value="Homeodomain-like_sf"/>
</dbReference>
<feature type="DNA-binding region" description="H-T-H motif" evidence="3">
    <location>
        <begin position="69"/>
        <end position="88"/>
    </location>
</feature>
<dbReference type="InterPro" id="IPR036812">
    <property type="entry name" value="NAD(P)_OxRdtase_dom_sf"/>
</dbReference>
<evidence type="ECO:0000259" key="5">
    <source>
        <dbReference type="PROSITE" id="PS50977"/>
    </source>
</evidence>
<evidence type="ECO:0000256" key="1">
    <source>
        <dbReference type="ARBA" id="ARBA00023002"/>
    </source>
</evidence>
<feature type="compositionally biased region" description="Low complexity" evidence="4">
    <location>
        <begin position="278"/>
        <end position="287"/>
    </location>
</feature>
<dbReference type="Pfam" id="PF00440">
    <property type="entry name" value="TetR_N"/>
    <property type="match status" value="1"/>
</dbReference>
<gene>
    <name evidence="6" type="ORF">Ga0074812_102427</name>
</gene>
<evidence type="ECO:0000256" key="3">
    <source>
        <dbReference type="PROSITE-ProRule" id="PRU00335"/>
    </source>
</evidence>
<dbReference type="Proteomes" id="UP000198802">
    <property type="component" value="Unassembled WGS sequence"/>
</dbReference>
<dbReference type="EMBL" id="FAOZ01000002">
    <property type="protein sequence ID" value="CUU54417.1"/>
    <property type="molecule type" value="Genomic_DNA"/>
</dbReference>
<dbReference type="InterPro" id="IPR023210">
    <property type="entry name" value="NADP_OxRdtase_dom"/>
</dbReference>
<dbReference type="AlphaFoldDB" id="A0A0S4QFV3"/>
<protein>
    <submittedName>
        <fullName evidence="6">Predicted oxidoreductase</fullName>
    </submittedName>
</protein>
<reference evidence="7" key="1">
    <citation type="submission" date="2015-11" db="EMBL/GenBank/DDBJ databases">
        <authorList>
            <person name="Varghese N."/>
        </authorList>
    </citation>
    <scope>NUCLEOTIDE SEQUENCE [LARGE SCALE GENOMIC DNA]</scope>
    <source>
        <strain evidence="7">DSM 45899</strain>
    </source>
</reference>
<dbReference type="InterPro" id="IPR001647">
    <property type="entry name" value="HTH_TetR"/>
</dbReference>
<evidence type="ECO:0000313" key="7">
    <source>
        <dbReference type="Proteomes" id="UP000198802"/>
    </source>
</evidence>